<dbReference type="InterPro" id="IPR050801">
    <property type="entry name" value="Ca-Dep_Lectins_ImmuneDev"/>
</dbReference>
<dbReference type="PANTHER" id="PTHR22801:SF63">
    <property type="entry name" value="C-TYPE LECTIN DOMAIN-CONTAINING PROTEIN"/>
    <property type="match status" value="1"/>
</dbReference>
<accession>A0ABM0GRT2</accession>
<dbReference type="RefSeq" id="XP_002735929.1">
    <property type="nucleotide sequence ID" value="XM_002735883.2"/>
</dbReference>
<dbReference type="PROSITE" id="PS50041">
    <property type="entry name" value="C_TYPE_LECTIN_2"/>
    <property type="match status" value="1"/>
</dbReference>
<dbReference type="InterPro" id="IPR001304">
    <property type="entry name" value="C-type_lectin-like"/>
</dbReference>
<proteinExistence type="predicted"/>
<dbReference type="GeneID" id="100375223"/>
<dbReference type="InterPro" id="IPR016187">
    <property type="entry name" value="CTDL_fold"/>
</dbReference>
<dbReference type="Gene3D" id="3.10.100.10">
    <property type="entry name" value="Mannose-Binding Protein A, subunit A"/>
    <property type="match status" value="1"/>
</dbReference>
<keyword evidence="1" id="KW-1015">Disulfide bond</keyword>
<evidence type="ECO:0000256" key="2">
    <source>
        <dbReference type="SAM" id="SignalP"/>
    </source>
</evidence>
<dbReference type="PROSITE" id="PS00615">
    <property type="entry name" value="C_TYPE_LECTIN_1"/>
    <property type="match status" value="1"/>
</dbReference>
<evidence type="ECO:0000313" key="5">
    <source>
        <dbReference type="RefSeq" id="XP_002735929.1"/>
    </source>
</evidence>
<dbReference type="CDD" id="cd00037">
    <property type="entry name" value="CLECT"/>
    <property type="match status" value="1"/>
</dbReference>
<evidence type="ECO:0000256" key="1">
    <source>
        <dbReference type="ARBA" id="ARBA00023157"/>
    </source>
</evidence>
<dbReference type="PANTHER" id="PTHR22801">
    <property type="entry name" value="LITHOSTATHINE"/>
    <property type="match status" value="1"/>
</dbReference>
<dbReference type="Pfam" id="PF00059">
    <property type="entry name" value="Lectin_C"/>
    <property type="match status" value="1"/>
</dbReference>
<dbReference type="SUPFAM" id="SSF56436">
    <property type="entry name" value="C-type lectin-like"/>
    <property type="match status" value="1"/>
</dbReference>
<protein>
    <submittedName>
        <fullName evidence="5">Lectin BRA-3-like</fullName>
    </submittedName>
</protein>
<evidence type="ECO:0000313" key="4">
    <source>
        <dbReference type="Proteomes" id="UP000694865"/>
    </source>
</evidence>
<dbReference type="InterPro" id="IPR016186">
    <property type="entry name" value="C-type_lectin-like/link_sf"/>
</dbReference>
<keyword evidence="2" id="KW-0732">Signal</keyword>
<dbReference type="Proteomes" id="UP000694865">
    <property type="component" value="Unplaced"/>
</dbReference>
<evidence type="ECO:0000259" key="3">
    <source>
        <dbReference type="PROSITE" id="PS50041"/>
    </source>
</evidence>
<dbReference type="InterPro" id="IPR018378">
    <property type="entry name" value="C-type_lectin_CS"/>
</dbReference>
<reference evidence="5" key="1">
    <citation type="submission" date="2025-08" db="UniProtKB">
        <authorList>
            <consortium name="RefSeq"/>
        </authorList>
    </citation>
    <scope>IDENTIFICATION</scope>
    <source>
        <tissue evidence="5">Testes</tissue>
    </source>
</reference>
<name>A0ABM0GRT2_SACKO</name>
<feature type="domain" description="C-type lectin" evidence="3">
    <location>
        <begin position="52"/>
        <end position="176"/>
    </location>
</feature>
<feature type="chain" id="PRO_5046175288" evidence="2">
    <location>
        <begin position="20"/>
        <end position="191"/>
    </location>
</feature>
<dbReference type="SMART" id="SM00034">
    <property type="entry name" value="CLECT"/>
    <property type="match status" value="1"/>
</dbReference>
<feature type="signal peptide" evidence="2">
    <location>
        <begin position="1"/>
        <end position="19"/>
    </location>
</feature>
<gene>
    <name evidence="5" type="primary">LOC100375223</name>
</gene>
<sequence>MYNTILIVITLCIVSSSEASSLNVDILSRDLDLLGVQKRSPGDSLLCDCQEYKIFKTKMSWGDAQTTCGEDGGTLADVFDKQTDKMLRQAIKNNNLEDGLGGFWIALNDIDQEGDYVWSNGEPLQECSYTNWAARQPNNKKKSGQPDGQDCTQLWAKSKLHWDDTYCTQKKGFICQYPGDCPPECDQCAVL</sequence>
<keyword evidence="4" id="KW-1185">Reference proteome</keyword>
<organism evidence="4 5">
    <name type="scientific">Saccoglossus kowalevskii</name>
    <name type="common">Acorn worm</name>
    <dbReference type="NCBI Taxonomy" id="10224"/>
    <lineage>
        <taxon>Eukaryota</taxon>
        <taxon>Metazoa</taxon>
        <taxon>Hemichordata</taxon>
        <taxon>Enteropneusta</taxon>
        <taxon>Harrimaniidae</taxon>
        <taxon>Saccoglossus</taxon>
    </lineage>
</organism>